<dbReference type="Proteomes" id="UP000053611">
    <property type="component" value="Unassembled WGS sequence"/>
</dbReference>
<sequence>MSLTVLAEPGHNTPTMGNNNSGRSSGHSRGGSWVSDNNQPIWSGLDDDNAPSSSSSTSLRPPSANPLRPTSFGRGCDHTLLAPPPAQFDYTRSTSIRTIAMGGAASRSRVSMDALPADDSDREDVHLDATPSSSTASLPLVDAERPPPAEPFMAKNPQPKPVLVGGGPHPVGLGLPTFVGGTGRPDWPVVRDIVDEGDSEEEDQDADQHEMDTYQSGHRAPVDATLRSMRGVVALGDGWASGASPARKKRWFRRNKAGQSPPVEDDPLALWNVPPSPTAPASPVTATTAAAAANDPNAKWWRSRRNLFTSQKNIASHPEGSAALASPLSHAPAWAETRASNAGPAAKNNRPSWVNRSRLHFGSMVDLGRHDKRKPSMSGSVQAMASTAATNTTTTTTTTHHATSTSPPTTTPSAAVSSGLFGPDRAAANTPAKTFARHSMGGLVRSKAPPHPLELSHQKDRSAASSQPAIPSASTSQPSFFPSPSLEHPLLRMSYARSESHLAGNAVPFSPGIPPPRPVVDAAGPLKGSSMPSWRPPVMSPTTLVEVEEEDEEDDMTRPTLKRTATFGDDDPKPLDAQPAARPAPVVSQPPDLDTVQGSPPQETQRTLSFNESSHSAHESAKTNSSLLGRIKNALSRGRKHNSAVSRKAASVVSASTAPESPRSCLSEQPLPTTPTRASLLPPPRSVGHQGVAPPPHRRSRLWSLAGRGGEDGGQGLGLATKASSKLSAGVDKRNYRVSKHVVESMINLSPSSNADTFGRASATSSTNPSPNPNASRRTSWTPGGASVRLGDEDDASDLKAERRQSRVSLRRFKSQSKQRPALGSVFPRPPDSVDQPPSLHWAFPGSYSTPMLHKFGGSTLSLALDISSTPNNGMSLDDIQESPVSPKRRSTYDDGRTSPGTQRERALSATLTSLTARSAAPPTAEPPAVLHGIPMNARGGRNSIPVNIDNLTNSSDSLSLPINQTVNFPLPPSSSGDLSSPDPDQIEQLRTPQDGMAHDYCRERDDASDESGSSGSGSSRRLRKAPSWSTCKTSAGTSVTPIATPTSSTSAEHQQQQQSSYVTARASYSSSLLVDAGASAVDDTAAAYMAKAAARAIAPRHTIVA</sequence>
<gene>
    <name evidence="2" type="ORF">CC85DRAFT_310687</name>
</gene>
<feature type="compositionally biased region" description="Low complexity" evidence="1">
    <location>
        <begin position="385"/>
        <end position="415"/>
    </location>
</feature>
<dbReference type="AlphaFoldDB" id="A0A0J0XVY9"/>
<feature type="compositionally biased region" description="Basic and acidic residues" evidence="1">
    <location>
        <begin position="997"/>
        <end position="1006"/>
    </location>
</feature>
<feature type="compositionally biased region" description="Basic and acidic residues" evidence="1">
    <location>
        <begin position="891"/>
        <end position="907"/>
    </location>
</feature>
<feature type="compositionally biased region" description="Low complexity" evidence="1">
    <location>
        <begin position="908"/>
        <end position="921"/>
    </location>
</feature>
<organism evidence="2 3">
    <name type="scientific">Cutaneotrichosporon oleaginosum</name>
    <dbReference type="NCBI Taxonomy" id="879819"/>
    <lineage>
        <taxon>Eukaryota</taxon>
        <taxon>Fungi</taxon>
        <taxon>Dikarya</taxon>
        <taxon>Basidiomycota</taxon>
        <taxon>Agaricomycotina</taxon>
        <taxon>Tremellomycetes</taxon>
        <taxon>Trichosporonales</taxon>
        <taxon>Trichosporonaceae</taxon>
        <taxon>Cutaneotrichosporon</taxon>
    </lineage>
</organism>
<feature type="compositionally biased region" description="Polar residues" evidence="1">
    <location>
        <begin position="664"/>
        <end position="677"/>
    </location>
</feature>
<evidence type="ECO:0000313" key="3">
    <source>
        <dbReference type="Proteomes" id="UP000053611"/>
    </source>
</evidence>
<dbReference type="OrthoDB" id="2596859at2759"/>
<dbReference type="RefSeq" id="XP_018281751.1">
    <property type="nucleotide sequence ID" value="XM_018425919.1"/>
</dbReference>
<feature type="compositionally biased region" description="Low complexity" evidence="1">
    <location>
        <begin position="1011"/>
        <end position="1020"/>
    </location>
</feature>
<protein>
    <submittedName>
        <fullName evidence="2">Uncharacterized protein</fullName>
    </submittedName>
</protein>
<evidence type="ECO:0000256" key="1">
    <source>
        <dbReference type="SAM" id="MobiDB-lite"/>
    </source>
</evidence>
<feature type="compositionally biased region" description="Low complexity" evidence="1">
    <location>
        <begin position="17"/>
        <end position="32"/>
    </location>
</feature>
<feature type="region of interest" description="Disordered" evidence="1">
    <location>
        <begin position="1"/>
        <end position="88"/>
    </location>
</feature>
<dbReference type="EMBL" id="KQ087182">
    <property type="protein sequence ID" value="KLT45260.1"/>
    <property type="molecule type" value="Genomic_DNA"/>
</dbReference>
<feature type="compositionally biased region" description="Low complexity" evidence="1">
    <location>
        <begin position="760"/>
        <end position="780"/>
    </location>
</feature>
<name>A0A0J0XVY9_9TREE</name>
<reference evidence="2 3" key="1">
    <citation type="submission" date="2015-03" db="EMBL/GenBank/DDBJ databases">
        <title>Genomics and transcriptomics of the oil-accumulating basidiomycete yeast T. oleaginosus allow insights into substrate utilization and the diverse evolutionary trajectories of mating systems in fungi.</title>
        <authorList>
            <consortium name="DOE Joint Genome Institute"/>
            <person name="Kourist R."/>
            <person name="Kracht O."/>
            <person name="Bracharz F."/>
            <person name="Lipzen A."/>
            <person name="Nolan M."/>
            <person name="Ohm R."/>
            <person name="Grigoriev I."/>
            <person name="Sun S."/>
            <person name="Heitman J."/>
            <person name="Bruck T."/>
            <person name="Nowrousian M."/>
        </authorList>
    </citation>
    <scope>NUCLEOTIDE SEQUENCE [LARGE SCALE GENOMIC DNA]</scope>
    <source>
        <strain evidence="2 3">IBC0246</strain>
    </source>
</reference>
<feature type="region of interest" description="Disordered" evidence="1">
    <location>
        <begin position="750"/>
        <end position="838"/>
    </location>
</feature>
<feature type="compositionally biased region" description="Low complexity" evidence="1">
    <location>
        <begin position="974"/>
        <end position="984"/>
    </location>
</feature>
<dbReference type="GeneID" id="28986522"/>
<feature type="compositionally biased region" description="Acidic residues" evidence="1">
    <location>
        <begin position="546"/>
        <end position="555"/>
    </location>
</feature>
<feature type="compositionally biased region" description="Low complexity" evidence="1">
    <location>
        <begin position="463"/>
        <end position="483"/>
    </location>
</feature>
<keyword evidence="3" id="KW-1185">Reference proteome</keyword>
<feature type="region of interest" description="Disordered" evidence="1">
    <location>
        <begin position="102"/>
        <end position="223"/>
    </location>
</feature>
<feature type="region of interest" description="Disordered" evidence="1">
    <location>
        <begin position="368"/>
        <end position="415"/>
    </location>
</feature>
<feature type="region of interest" description="Disordered" evidence="1">
    <location>
        <begin position="963"/>
        <end position="1059"/>
    </location>
</feature>
<accession>A0A0J0XVY9</accession>
<feature type="region of interest" description="Disordered" evidence="1">
    <location>
        <begin position="874"/>
        <end position="937"/>
    </location>
</feature>
<feature type="compositionally biased region" description="Polar residues" evidence="1">
    <location>
        <begin position="1028"/>
        <end position="1037"/>
    </location>
</feature>
<proteinExistence type="predicted"/>
<feature type="compositionally biased region" description="Low complexity" evidence="1">
    <location>
        <begin position="1038"/>
        <end position="1052"/>
    </location>
</feature>
<feature type="region of interest" description="Disordered" evidence="1">
    <location>
        <begin position="520"/>
        <end position="728"/>
    </location>
</feature>
<feature type="compositionally biased region" description="Low complexity" evidence="1">
    <location>
        <begin position="643"/>
        <end position="658"/>
    </location>
</feature>
<feature type="compositionally biased region" description="Acidic residues" evidence="1">
    <location>
        <begin position="195"/>
        <end position="205"/>
    </location>
</feature>
<feature type="compositionally biased region" description="Low complexity" evidence="1">
    <location>
        <begin position="51"/>
        <end position="62"/>
    </location>
</feature>
<feature type="region of interest" description="Disordered" evidence="1">
    <location>
        <begin position="442"/>
        <end position="483"/>
    </location>
</feature>
<feature type="compositionally biased region" description="Basic residues" evidence="1">
    <location>
        <begin position="246"/>
        <end position="256"/>
    </location>
</feature>
<evidence type="ECO:0000313" key="2">
    <source>
        <dbReference type="EMBL" id="KLT45260.1"/>
    </source>
</evidence>
<feature type="region of interest" description="Disordered" evidence="1">
    <location>
        <begin position="237"/>
        <end position="285"/>
    </location>
</feature>
<feature type="compositionally biased region" description="Polar residues" evidence="1">
    <location>
        <begin position="596"/>
        <end position="614"/>
    </location>
</feature>